<feature type="domain" description="Alpha-L-glutamate ligase-related protein ATP-grasp" evidence="1">
    <location>
        <begin position="173"/>
        <end position="332"/>
    </location>
</feature>
<dbReference type="InterPro" id="IPR039523">
    <property type="entry name" value="RimK-rel_E_lig_ATP-grasp"/>
</dbReference>
<name>A0A838BDR1_9HYPH</name>
<protein>
    <recommendedName>
        <fullName evidence="1">Alpha-L-glutamate ligase-related protein ATP-grasp domain-containing protein</fullName>
    </recommendedName>
</protein>
<gene>
    <name evidence="2" type="ORF">H0241_28830</name>
</gene>
<reference evidence="2 3" key="1">
    <citation type="submission" date="2020-07" db="EMBL/GenBank/DDBJ databases">
        <title>Definition of the novel symbiovar canariense within Mesorhizobium novociceri, a new species of genus Mesorhizobium nodulating Cicer canariense in the Caldera de Taburiente National Park (La Palma, Canary Islands).</title>
        <authorList>
            <person name="Leon-Barrios M."/>
            <person name="Perez-Yepez J."/>
            <person name="Flores-Felix J.D."/>
            <person name="Ramirez-Baena M.H."/>
            <person name="Pulido-Suarez L."/>
            <person name="Igual J.M."/>
            <person name="Velazquez E."/>
            <person name="Peix A."/>
        </authorList>
    </citation>
    <scope>NUCLEOTIDE SEQUENCE [LARGE SCALE GENOMIC DNA]</scope>
    <source>
        <strain evidence="2 3">CCANP35</strain>
    </source>
</reference>
<proteinExistence type="predicted"/>
<evidence type="ECO:0000313" key="2">
    <source>
        <dbReference type="EMBL" id="MBA1144217.1"/>
    </source>
</evidence>
<dbReference type="RefSeq" id="WP_181061166.1">
    <property type="nucleotide sequence ID" value="NZ_JACDTY010000020.1"/>
</dbReference>
<dbReference type="AlphaFoldDB" id="A0A838BDR1"/>
<dbReference type="Proteomes" id="UP000558284">
    <property type="component" value="Unassembled WGS sequence"/>
</dbReference>
<evidence type="ECO:0000313" key="3">
    <source>
        <dbReference type="Proteomes" id="UP000558284"/>
    </source>
</evidence>
<dbReference type="Pfam" id="PF14397">
    <property type="entry name" value="ATPgrasp_ST"/>
    <property type="match status" value="1"/>
</dbReference>
<accession>A0A838BDR1</accession>
<sequence>MSVSTRLAAYKAYLEAEFSEDPPSLGWRVRALLTGHPSKGLAMLDDGSYRSGDYFRLTLYRRRIEARNLSLSQVLSNKLDQKLWLDVVMPSVAPPTTHYLAGRKLISLSGDGEVQDQRALLALLAEKGELFIKPSGKGQGAEALRLVQTPDGILANDRLVAAPQWLEGFSRKHINGYIVSDIIAQGAWSEAFFPRTLNTLRVLTGTHFSDHRPIVLAATMKMGRPATYPTDNWKKGSGGVAALVNVDSGILSAGLFYNKKTRQRDTIEAHPESGARILGASVPNWSVVKSIMLKLAAMLPFPGLVGWDVALTEAGIVVVEGNIRPGLDIHQCHGSLKQTAEQRAFWAEMRM</sequence>
<evidence type="ECO:0000259" key="1">
    <source>
        <dbReference type="Pfam" id="PF14397"/>
    </source>
</evidence>
<organism evidence="2 3">
    <name type="scientific">Mesorhizobium neociceri</name>
    <dbReference type="NCBI Taxonomy" id="1307853"/>
    <lineage>
        <taxon>Bacteria</taxon>
        <taxon>Pseudomonadati</taxon>
        <taxon>Pseudomonadota</taxon>
        <taxon>Alphaproteobacteria</taxon>
        <taxon>Hyphomicrobiales</taxon>
        <taxon>Phyllobacteriaceae</taxon>
        <taxon>Mesorhizobium</taxon>
    </lineage>
</organism>
<keyword evidence="3" id="KW-1185">Reference proteome</keyword>
<comment type="caution">
    <text evidence="2">The sequence shown here is derived from an EMBL/GenBank/DDBJ whole genome shotgun (WGS) entry which is preliminary data.</text>
</comment>
<dbReference type="EMBL" id="JACDTY010000020">
    <property type="protein sequence ID" value="MBA1144217.1"/>
    <property type="molecule type" value="Genomic_DNA"/>
</dbReference>